<evidence type="ECO:0000313" key="1">
    <source>
        <dbReference type="EMBL" id="MDH0969876.1"/>
    </source>
</evidence>
<sequence>MSIQDFAFKLSKKIQEQHSVKISRSHIYELIALDQGYKTYNAFVSQNLIIQVQYDDSEEYYQNELINALSLEIFKNPPESDYSNYDEDDLHWDDYEGRHLLDQIKNLITRLQSLSKLDIPEEIHFSIAKTVYQELLYLNIKVINFRVMRESLSHVCFDDGLLNTFELEYESDYGYFEDEEFEFNTIGEHFETILSYAKDRKNLDAYALVAGYYRYLANQIAPYGRSGSNFGSRWDNDKQKYIKSKETTKNEEKYDEYIKQAELYESYIKNCPLSLAEINFDADEDEVYQQMLYLCNQGDTEPYRVCRRLFYLS</sequence>
<dbReference type="RefSeq" id="WP_279670443.1">
    <property type="nucleotide sequence ID" value="NZ_JAOCBE010000001.1"/>
</dbReference>
<proteinExistence type="predicted"/>
<evidence type="ECO:0000313" key="2">
    <source>
        <dbReference type="Proteomes" id="UP001159915"/>
    </source>
</evidence>
<reference evidence="1" key="1">
    <citation type="submission" date="2022-09" db="EMBL/GenBank/DDBJ databases">
        <title>Intensive care unit water sources are persistently colonized with multi-drug resistant bacteria and are the site of extensive horizontal gene transfer of antibiotic resistance genes.</title>
        <authorList>
            <person name="Diorio-Toth L."/>
        </authorList>
    </citation>
    <scope>NUCLEOTIDE SEQUENCE</scope>
    <source>
        <strain evidence="1">GD03920</strain>
    </source>
</reference>
<accession>A0AA42ST13</accession>
<protein>
    <submittedName>
        <fullName evidence="1">Uncharacterized protein</fullName>
    </submittedName>
</protein>
<organism evidence="1 2">
    <name type="scientific">Acinetobacter johnsonii</name>
    <dbReference type="NCBI Taxonomy" id="40214"/>
    <lineage>
        <taxon>Bacteria</taxon>
        <taxon>Pseudomonadati</taxon>
        <taxon>Pseudomonadota</taxon>
        <taxon>Gammaproteobacteria</taxon>
        <taxon>Moraxellales</taxon>
        <taxon>Moraxellaceae</taxon>
        <taxon>Acinetobacter</taxon>
    </lineage>
</organism>
<gene>
    <name evidence="1" type="ORF">N5C10_11630</name>
</gene>
<comment type="caution">
    <text evidence="1">The sequence shown here is derived from an EMBL/GenBank/DDBJ whole genome shotgun (WGS) entry which is preliminary data.</text>
</comment>
<name>A0AA42ST13_ACIJO</name>
<dbReference type="Proteomes" id="UP001159915">
    <property type="component" value="Unassembled WGS sequence"/>
</dbReference>
<dbReference type="EMBL" id="JAOCBE010000001">
    <property type="protein sequence ID" value="MDH0969876.1"/>
    <property type="molecule type" value="Genomic_DNA"/>
</dbReference>
<dbReference type="AlphaFoldDB" id="A0AA42ST13"/>